<protein>
    <submittedName>
        <fullName evidence="1">Uncharacterized protein</fullName>
    </submittedName>
</protein>
<keyword evidence="2" id="KW-1185">Reference proteome</keyword>
<dbReference type="KEGG" id="esc:Entcl_0687"/>
<evidence type="ECO:0000313" key="2">
    <source>
        <dbReference type="Proteomes" id="UP000006872"/>
    </source>
</evidence>
<sequence length="42" mass="4954">MTWHYERNGIRRDNVPEDDITDLIMLGEPTTGICYIDRRSSN</sequence>
<organism evidence="1 2">
    <name type="scientific">Enterobacter lignolyticus (strain SCF1)</name>
    <dbReference type="NCBI Taxonomy" id="701347"/>
    <lineage>
        <taxon>Bacteria</taxon>
        <taxon>Pseudomonadati</taxon>
        <taxon>Pseudomonadota</taxon>
        <taxon>Gammaproteobacteria</taxon>
        <taxon>Enterobacterales</taxon>
        <taxon>Enterobacteriaceae</taxon>
        <taxon>Pluralibacter</taxon>
    </lineage>
</organism>
<reference evidence="1 2" key="2">
    <citation type="journal article" date="2011" name="Stand. Genomic Sci.">
        <title>Complete genome sequence of 'Enterobacter lignolyticus' SCF1.</title>
        <authorList>
            <person name="Deangelis K.M."/>
            <person name="D'Haeseleer P."/>
            <person name="Chivian D."/>
            <person name="Fortney J.L."/>
            <person name="Khudyakov J."/>
            <person name="Simmons B."/>
            <person name="Woo H."/>
            <person name="Arkin A.P."/>
            <person name="Davenport K.W."/>
            <person name="Goodwin L."/>
            <person name="Chen A."/>
            <person name="Ivanova N."/>
            <person name="Kyrpides N.C."/>
            <person name="Mavromatis K."/>
            <person name="Woyke T."/>
            <person name="Hazen T.C."/>
        </authorList>
    </citation>
    <scope>NUCLEOTIDE SEQUENCE [LARGE SCALE GENOMIC DNA]</scope>
    <source>
        <strain evidence="1 2">SCF1</strain>
    </source>
</reference>
<gene>
    <name evidence="1" type="ordered locus">Entcl_0687</name>
</gene>
<reference evidence="2" key="1">
    <citation type="submission" date="2010-10" db="EMBL/GenBank/DDBJ databases">
        <title>Complete sequence of Enterobacter cloacae SCF1.</title>
        <authorList>
            <consortium name="US DOE Joint Genome Institute"/>
            <person name="Lucas S."/>
            <person name="Copeland A."/>
            <person name="Lapidus A."/>
            <person name="Cheng J.-F."/>
            <person name="Bruce D."/>
            <person name="Goodwin L."/>
            <person name="Pitluck S."/>
            <person name="Davenport K."/>
            <person name="Detter J.C."/>
            <person name="Han C."/>
            <person name="Tapia R."/>
            <person name="Land M."/>
            <person name="Hauser L."/>
            <person name="Chang Y.-J."/>
            <person name="Jeffries C."/>
            <person name="Kyrpides N."/>
            <person name="Ivanova N."/>
            <person name="Mikhailova N."/>
            <person name="DeAngelis K."/>
            <person name="Arkin A.P."/>
            <person name="Chivian D."/>
            <person name="Edwards B."/>
            <person name="Woo H."/>
            <person name="Hazen T.C."/>
            <person name="Woyke T."/>
        </authorList>
    </citation>
    <scope>NUCLEOTIDE SEQUENCE [LARGE SCALE GENOMIC DNA]</scope>
    <source>
        <strain evidence="2">SCF1</strain>
    </source>
</reference>
<dbReference type="AlphaFoldDB" id="E3G2M3"/>
<accession>E3G2M3</accession>
<dbReference type="EMBL" id="CP002272">
    <property type="protein sequence ID" value="ADO46962.1"/>
    <property type="molecule type" value="Genomic_DNA"/>
</dbReference>
<dbReference type="Proteomes" id="UP000006872">
    <property type="component" value="Chromosome"/>
</dbReference>
<evidence type="ECO:0000313" key="1">
    <source>
        <dbReference type="EMBL" id="ADO46962.1"/>
    </source>
</evidence>
<dbReference type="STRING" id="701347.Entcl_0687"/>
<dbReference type="HOGENOM" id="CLU_3251178_0_0_6"/>
<proteinExistence type="predicted"/>
<name>E3G2M3_ENTLS</name>